<evidence type="ECO:0000313" key="4">
    <source>
        <dbReference type="EMBL" id="SPQ94168.1"/>
    </source>
</evidence>
<dbReference type="Proteomes" id="UP000039324">
    <property type="component" value="Unassembled WGS sequence"/>
</dbReference>
<evidence type="ECO:0000313" key="3">
    <source>
        <dbReference type="EMBL" id="CEO94836.1"/>
    </source>
</evidence>
<keyword evidence="2" id="KW-0472">Membrane</keyword>
<feature type="transmembrane region" description="Helical" evidence="2">
    <location>
        <begin position="38"/>
        <end position="58"/>
    </location>
</feature>
<gene>
    <name evidence="3" type="ORF">PBRA_003649</name>
    <name evidence="4" type="ORF">PLBR_LOCUS1383</name>
</gene>
<sequence>MDVAKVLLVVVVAVVHPWTRRLGQTVWAASVTAFGRHSARLVSQAVITILLIVVLLHILRNLGSLSYLLDIVLALTATYFSLAVAHEADNRRRAEQALNRSLRQSKAAYAALLNEKSTLASQLRSSRRDSAAQRPAAQQLQACQAQLRDAQDRIDDLERLKADNELEVKRLTELNKSLRSQLADYDSMLGEQRKKTQ</sequence>
<keyword evidence="2" id="KW-0812">Transmembrane</keyword>
<dbReference type="AlphaFoldDB" id="A0A0G4IHY2"/>
<organism evidence="3 5">
    <name type="scientific">Plasmodiophora brassicae</name>
    <name type="common">Clubroot disease agent</name>
    <dbReference type="NCBI Taxonomy" id="37360"/>
    <lineage>
        <taxon>Eukaryota</taxon>
        <taxon>Sar</taxon>
        <taxon>Rhizaria</taxon>
        <taxon>Endomyxa</taxon>
        <taxon>Phytomyxea</taxon>
        <taxon>Plasmodiophorida</taxon>
        <taxon>Plasmodiophoridae</taxon>
        <taxon>Plasmodiophora</taxon>
    </lineage>
</organism>
<evidence type="ECO:0000313" key="6">
    <source>
        <dbReference type="Proteomes" id="UP000290189"/>
    </source>
</evidence>
<protein>
    <submittedName>
        <fullName evidence="3">Uncharacterized protein</fullName>
    </submittedName>
</protein>
<evidence type="ECO:0000256" key="1">
    <source>
        <dbReference type="SAM" id="Coils"/>
    </source>
</evidence>
<accession>A0A0G4IHY2</accession>
<reference evidence="4 6" key="2">
    <citation type="submission" date="2018-03" db="EMBL/GenBank/DDBJ databases">
        <authorList>
            <person name="Fogelqvist J."/>
        </authorList>
    </citation>
    <scope>NUCLEOTIDE SEQUENCE [LARGE SCALE GENOMIC DNA]</scope>
</reference>
<evidence type="ECO:0000256" key="2">
    <source>
        <dbReference type="SAM" id="Phobius"/>
    </source>
</evidence>
<name>A0A0G4IHY2_PLABS</name>
<evidence type="ECO:0000313" key="5">
    <source>
        <dbReference type="Proteomes" id="UP000039324"/>
    </source>
</evidence>
<feature type="transmembrane region" description="Helical" evidence="2">
    <location>
        <begin position="65"/>
        <end position="85"/>
    </location>
</feature>
<feature type="coiled-coil region" evidence="1">
    <location>
        <begin position="140"/>
        <end position="188"/>
    </location>
</feature>
<dbReference type="Proteomes" id="UP000290189">
    <property type="component" value="Unassembled WGS sequence"/>
</dbReference>
<keyword evidence="2" id="KW-1133">Transmembrane helix</keyword>
<dbReference type="EMBL" id="OVEO01000002">
    <property type="protein sequence ID" value="SPQ94168.1"/>
    <property type="molecule type" value="Genomic_DNA"/>
</dbReference>
<keyword evidence="5" id="KW-1185">Reference proteome</keyword>
<geneLocation type="mitochondrion" evidence="4"/>
<proteinExistence type="predicted"/>
<dbReference type="EMBL" id="CDSF01000002">
    <property type="protein sequence ID" value="CEO94836.1"/>
    <property type="molecule type" value="Genomic_DNA"/>
</dbReference>
<reference evidence="3 5" key="1">
    <citation type="submission" date="2015-02" db="EMBL/GenBank/DDBJ databases">
        <authorList>
            <person name="Chooi Y.-H."/>
        </authorList>
    </citation>
    <scope>NUCLEOTIDE SEQUENCE [LARGE SCALE GENOMIC DNA]</scope>
    <source>
        <strain evidence="3">E3</strain>
    </source>
</reference>
<keyword evidence="4" id="KW-0496">Mitochondrion</keyword>
<keyword evidence="1" id="KW-0175">Coiled coil</keyword>